<comment type="caution">
    <text evidence="2">The sequence shown here is derived from an EMBL/GenBank/DDBJ whole genome shotgun (WGS) entry which is preliminary data.</text>
</comment>
<reference evidence="2" key="1">
    <citation type="submission" date="2019-07" db="EMBL/GenBank/DDBJ databases">
        <title>Toxilogical consequences of a new and cryptic species of cyanobacteria (Komarekiella delphini-convector) recovered from the epidermis of a bottlenose dolphin and 1500 ft. in the air.</title>
        <authorList>
            <person name="Brown A.O."/>
            <person name="Dvorak P."/>
            <person name="Villanueva C.D."/>
            <person name="Foss A.J."/>
            <person name="Garvey A.D."/>
            <person name="Gibson Q.A."/>
            <person name="Johansen J.R."/>
            <person name="Casamatta D.A."/>
        </authorList>
    </citation>
    <scope>NUCLEOTIDE SEQUENCE</scope>
    <source>
        <strain evidence="2">SJRDD-AB1</strain>
    </source>
</reference>
<gene>
    <name evidence="2" type="ORF">FNW02_11710</name>
</gene>
<dbReference type="EMBL" id="VJXY01000010">
    <property type="protein sequence ID" value="MBD6616486.1"/>
    <property type="molecule type" value="Genomic_DNA"/>
</dbReference>
<evidence type="ECO:0000313" key="2">
    <source>
        <dbReference type="EMBL" id="MBD6616486.1"/>
    </source>
</evidence>
<keyword evidence="3" id="KW-1185">Reference proteome</keyword>
<dbReference type="Proteomes" id="UP001165986">
    <property type="component" value="Unassembled WGS sequence"/>
</dbReference>
<organism evidence="2 3">
    <name type="scientific">Komarekiella delphini-convector SJRDD-AB1</name>
    <dbReference type="NCBI Taxonomy" id="2593771"/>
    <lineage>
        <taxon>Bacteria</taxon>
        <taxon>Bacillati</taxon>
        <taxon>Cyanobacteriota</taxon>
        <taxon>Cyanophyceae</taxon>
        <taxon>Nostocales</taxon>
        <taxon>Nostocaceae</taxon>
        <taxon>Komarekiella</taxon>
        <taxon>Komarekiella delphini-convector</taxon>
    </lineage>
</organism>
<dbReference type="RefSeq" id="WP_191757724.1">
    <property type="nucleotide sequence ID" value="NZ_VJXY01000010.1"/>
</dbReference>
<proteinExistence type="predicted"/>
<evidence type="ECO:0000256" key="1">
    <source>
        <dbReference type="SAM" id="SignalP"/>
    </source>
</evidence>
<keyword evidence="1" id="KW-0732">Signal</keyword>
<protein>
    <recommendedName>
        <fullName evidence="4">PEP-CTERM sorting domain-containing protein</fullName>
    </recommendedName>
</protein>
<dbReference type="AlphaFoldDB" id="A0AA40VRP1"/>
<accession>A0AA40VRP1</accession>
<sequence>MKTYLQFVKRLLLVVTPLLTSSVVAALPTQAATLALSKGELLFTNFSQSPLSTLTITDTNAEAIFQGGDVATIADAEASFTVFPPEAFNSSFSLAEGVNTDYSGFAESEASLIGSFSVEADKSFFFDFKAFLALQTSIDAAPQENAKAIGDMSWVLFDIDNNKVLDSFNIAGGLFTEDNNDFLKVNNSKNIVISNQKSESSFGGKEEFATVLVQGSLQRTFANTTNVALVEVKRNQVTVKAPEPSDNIALLISSGVIGIALKYRRKVNNACFLKE</sequence>
<name>A0AA40VRP1_9NOST</name>
<evidence type="ECO:0008006" key="4">
    <source>
        <dbReference type="Google" id="ProtNLM"/>
    </source>
</evidence>
<feature type="signal peptide" evidence="1">
    <location>
        <begin position="1"/>
        <end position="26"/>
    </location>
</feature>
<feature type="chain" id="PRO_5041336275" description="PEP-CTERM sorting domain-containing protein" evidence="1">
    <location>
        <begin position="27"/>
        <end position="275"/>
    </location>
</feature>
<evidence type="ECO:0000313" key="3">
    <source>
        <dbReference type="Proteomes" id="UP001165986"/>
    </source>
</evidence>